<dbReference type="InterPro" id="IPR021896">
    <property type="entry name" value="THAP9-like_HTH"/>
</dbReference>
<gene>
    <name evidence="3" type="ORF">DMN91_009922</name>
</gene>
<sequence length="137" mass="15929">MEEKLNSASSVAQSSSKVSEGTAVSPRRIYYSPEKVKLREELRRLKKHYQSQVLKQKVLKQKTRYMQKKIANIKAVFAHLKKKKFLQEEHFDILKDIAAGNDNLLKRIIDKSKGKLLTRKVSPVLRTFALTLHYYSP</sequence>
<dbReference type="EMBL" id="QOIP01000010">
    <property type="protein sequence ID" value="RLU17686.1"/>
    <property type="molecule type" value="Genomic_DNA"/>
</dbReference>
<dbReference type="OrthoDB" id="7551222at2759"/>
<name>A0A3L8DBH4_OOCBI</name>
<evidence type="ECO:0000256" key="1">
    <source>
        <dbReference type="SAM" id="MobiDB-lite"/>
    </source>
</evidence>
<feature type="region of interest" description="Disordered" evidence="1">
    <location>
        <begin position="1"/>
        <end position="24"/>
    </location>
</feature>
<accession>A0A3L8DBH4</accession>
<evidence type="ECO:0000313" key="3">
    <source>
        <dbReference type="EMBL" id="RLU17686.1"/>
    </source>
</evidence>
<evidence type="ECO:0000259" key="2">
    <source>
        <dbReference type="Pfam" id="PF12017"/>
    </source>
</evidence>
<protein>
    <recommendedName>
        <fullName evidence="2">THAP9-like helix-turn-helix domain-containing protein</fullName>
    </recommendedName>
</protein>
<reference evidence="3" key="2">
    <citation type="submission" date="2018-07" db="EMBL/GenBank/DDBJ databases">
        <authorList>
            <person name="Mckenzie S.K."/>
            <person name="Kronauer D.J.C."/>
        </authorList>
    </citation>
    <scope>NUCLEOTIDE SEQUENCE</scope>
    <source>
        <strain evidence="3">Clonal line C1</strain>
    </source>
</reference>
<feature type="compositionally biased region" description="Low complexity" evidence="1">
    <location>
        <begin position="7"/>
        <end position="19"/>
    </location>
</feature>
<comment type="caution">
    <text evidence="3">The sequence shown here is derived from an EMBL/GenBank/DDBJ whole genome shotgun (WGS) entry which is preliminary data.</text>
</comment>
<proteinExistence type="predicted"/>
<dbReference type="Proteomes" id="UP000279307">
    <property type="component" value="Chromosome 10"/>
</dbReference>
<organism evidence="3">
    <name type="scientific">Ooceraea biroi</name>
    <name type="common">Clonal raider ant</name>
    <name type="synonym">Cerapachys biroi</name>
    <dbReference type="NCBI Taxonomy" id="2015173"/>
    <lineage>
        <taxon>Eukaryota</taxon>
        <taxon>Metazoa</taxon>
        <taxon>Ecdysozoa</taxon>
        <taxon>Arthropoda</taxon>
        <taxon>Hexapoda</taxon>
        <taxon>Insecta</taxon>
        <taxon>Pterygota</taxon>
        <taxon>Neoptera</taxon>
        <taxon>Endopterygota</taxon>
        <taxon>Hymenoptera</taxon>
        <taxon>Apocrita</taxon>
        <taxon>Aculeata</taxon>
        <taxon>Formicoidea</taxon>
        <taxon>Formicidae</taxon>
        <taxon>Dorylinae</taxon>
        <taxon>Ooceraea</taxon>
    </lineage>
</organism>
<reference evidence="3" key="1">
    <citation type="journal article" date="2018" name="Genome Res.">
        <title>The genomic architecture and molecular evolution of ant odorant receptors.</title>
        <authorList>
            <person name="McKenzie S.K."/>
            <person name="Kronauer D.J.C."/>
        </authorList>
    </citation>
    <scope>NUCLEOTIDE SEQUENCE [LARGE SCALE GENOMIC DNA]</scope>
    <source>
        <strain evidence="3">Clonal line C1</strain>
    </source>
</reference>
<dbReference type="Pfam" id="PF12017">
    <property type="entry name" value="Tnp_P_element"/>
    <property type="match status" value="1"/>
</dbReference>
<feature type="domain" description="THAP9-like helix-turn-helix" evidence="2">
    <location>
        <begin position="79"/>
        <end position="137"/>
    </location>
</feature>
<dbReference type="AlphaFoldDB" id="A0A3L8DBH4"/>